<keyword evidence="4" id="KW-1185">Reference proteome</keyword>
<gene>
    <name evidence="3" type="ORF">Dda_5818</name>
</gene>
<keyword evidence="2" id="KW-0472">Membrane</keyword>
<comment type="caution">
    <text evidence="3">The sequence shown here is derived from an EMBL/GenBank/DDBJ whole genome shotgun (WGS) entry which is preliminary data.</text>
</comment>
<accession>A0AAD6NJD8</accession>
<sequence length="235" mass="26386">MKSRLFPVEDLQMPAQTVHCPEMLKTGKPNFGSRRNADVLVERPDAASSRKLVREKSIQYSKTPMPASSSPLFLPLALLFLLILSNPLPIFAVFTTHAAKKKPPKPRNIFSRVLPLLILLAVLAVIGAIVYLTWVTVCSFSTGVRNRLDDKNIKLHRNGADVSVKGVTYEKYRDLTQKVVVDAWNTSETKGYKSRLWSTSSSKKEKKDKKDKKNEKRRSPTSGGEDMNIFLSVDV</sequence>
<protein>
    <submittedName>
        <fullName evidence="3">Uncharacterized protein</fullName>
    </submittedName>
</protein>
<evidence type="ECO:0000256" key="1">
    <source>
        <dbReference type="SAM" id="MobiDB-lite"/>
    </source>
</evidence>
<reference evidence="3" key="1">
    <citation type="submission" date="2023-01" db="EMBL/GenBank/DDBJ databases">
        <title>The chitinases involved in constricting ring structure development in the nematode-trapping fungus Drechslerella dactyloides.</title>
        <authorList>
            <person name="Wang R."/>
            <person name="Zhang L."/>
            <person name="Tang P."/>
            <person name="Li S."/>
            <person name="Liang L."/>
        </authorList>
    </citation>
    <scope>NUCLEOTIDE SEQUENCE</scope>
    <source>
        <strain evidence="3">YMF1.00031</strain>
    </source>
</reference>
<evidence type="ECO:0000256" key="2">
    <source>
        <dbReference type="SAM" id="Phobius"/>
    </source>
</evidence>
<name>A0AAD6NJD8_DREDA</name>
<dbReference type="Proteomes" id="UP001221413">
    <property type="component" value="Unassembled WGS sequence"/>
</dbReference>
<dbReference type="EMBL" id="JAQGDS010000007">
    <property type="protein sequence ID" value="KAJ6258923.1"/>
    <property type="molecule type" value="Genomic_DNA"/>
</dbReference>
<organism evidence="3 4">
    <name type="scientific">Drechslerella dactyloides</name>
    <name type="common">Nematode-trapping fungus</name>
    <name type="synonym">Arthrobotrys dactyloides</name>
    <dbReference type="NCBI Taxonomy" id="74499"/>
    <lineage>
        <taxon>Eukaryota</taxon>
        <taxon>Fungi</taxon>
        <taxon>Dikarya</taxon>
        <taxon>Ascomycota</taxon>
        <taxon>Pezizomycotina</taxon>
        <taxon>Orbiliomycetes</taxon>
        <taxon>Orbiliales</taxon>
        <taxon>Orbiliaceae</taxon>
        <taxon>Drechslerella</taxon>
    </lineage>
</organism>
<feature type="region of interest" description="Disordered" evidence="1">
    <location>
        <begin position="193"/>
        <end position="235"/>
    </location>
</feature>
<evidence type="ECO:0000313" key="4">
    <source>
        <dbReference type="Proteomes" id="UP001221413"/>
    </source>
</evidence>
<feature type="transmembrane region" description="Helical" evidence="2">
    <location>
        <begin position="114"/>
        <end position="134"/>
    </location>
</feature>
<keyword evidence="2" id="KW-0812">Transmembrane</keyword>
<dbReference type="AlphaFoldDB" id="A0AAD6NJD8"/>
<feature type="transmembrane region" description="Helical" evidence="2">
    <location>
        <begin position="72"/>
        <end position="94"/>
    </location>
</feature>
<keyword evidence="2" id="KW-1133">Transmembrane helix</keyword>
<dbReference type="PANTHER" id="PTHR42077:SF1">
    <property type="entry name" value="YALI0F30239P"/>
    <property type="match status" value="1"/>
</dbReference>
<evidence type="ECO:0000313" key="3">
    <source>
        <dbReference type="EMBL" id="KAJ6258923.1"/>
    </source>
</evidence>
<proteinExistence type="predicted"/>
<dbReference type="PANTHER" id="PTHR42077">
    <property type="entry name" value="YALI0F30239P"/>
    <property type="match status" value="1"/>
</dbReference>